<comment type="caution">
    <text evidence="1">The sequence shown here is derived from an EMBL/GenBank/DDBJ whole genome shotgun (WGS) entry which is preliminary data.</text>
</comment>
<reference evidence="2" key="1">
    <citation type="journal article" date="2022" name="Mol. Ecol. Resour.">
        <title>The genomes of chicory, endive, great burdock and yacon provide insights into Asteraceae palaeo-polyploidization history and plant inulin production.</title>
        <authorList>
            <person name="Fan W."/>
            <person name="Wang S."/>
            <person name="Wang H."/>
            <person name="Wang A."/>
            <person name="Jiang F."/>
            <person name="Liu H."/>
            <person name="Zhao H."/>
            <person name="Xu D."/>
            <person name="Zhang Y."/>
        </authorList>
    </citation>
    <scope>NUCLEOTIDE SEQUENCE [LARGE SCALE GENOMIC DNA]</scope>
    <source>
        <strain evidence="2">cv. Niubang</strain>
    </source>
</reference>
<organism evidence="1 2">
    <name type="scientific">Arctium lappa</name>
    <name type="common">Greater burdock</name>
    <name type="synonym">Lappa major</name>
    <dbReference type="NCBI Taxonomy" id="4217"/>
    <lineage>
        <taxon>Eukaryota</taxon>
        <taxon>Viridiplantae</taxon>
        <taxon>Streptophyta</taxon>
        <taxon>Embryophyta</taxon>
        <taxon>Tracheophyta</taxon>
        <taxon>Spermatophyta</taxon>
        <taxon>Magnoliopsida</taxon>
        <taxon>eudicotyledons</taxon>
        <taxon>Gunneridae</taxon>
        <taxon>Pentapetalae</taxon>
        <taxon>asterids</taxon>
        <taxon>campanulids</taxon>
        <taxon>Asterales</taxon>
        <taxon>Asteraceae</taxon>
        <taxon>Carduoideae</taxon>
        <taxon>Cardueae</taxon>
        <taxon>Arctiinae</taxon>
        <taxon>Arctium</taxon>
    </lineage>
</organism>
<sequence length="113" mass="12557">MAIMHIRSKFMLPLPVPSSNSVLNFIFFVPCFTPFQKSNAQTTLPDQSEVGLECDREAVSKRISSWGVVISEVQSNTENMLLVDIDKLLCMVMVHGRGSNGCLRQRPSGHNSC</sequence>
<accession>A0ACB8XH66</accession>
<dbReference type="EMBL" id="CM042063">
    <property type="protein sequence ID" value="KAI3667213.1"/>
    <property type="molecule type" value="Genomic_DNA"/>
</dbReference>
<evidence type="ECO:0000313" key="2">
    <source>
        <dbReference type="Proteomes" id="UP001055879"/>
    </source>
</evidence>
<dbReference type="Proteomes" id="UP001055879">
    <property type="component" value="Linkage Group LG17"/>
</dbReference>
<keyword evidence="2" id="KW-1185">Reference proteome</keyword>
<evidence type="ECO:0000313" key="1">
    <source>
        <dbReference type="EMBL" id="KAI3667213.1"/>
    </source>
</evidence>
<proteinExistence type="predicted"/>
<name>A0ACB8XH66_ARCLA</name>
<protein>
    <submittedName>
        <fullName evidence="1">Uncharacterized protein</fullName>
    </submittedName>
</protein>
<reference evidence="1 2" key="2">
    <citation type="journal article" date="2022" name="Mol. Ecol. Resour.">
        <title>The genomes of chicory, endive, great burdock and yacon provide insights into Asteraceae paleo-polyploidization history and plant inulin production.</title>
        <authorList>
            <person name="Fan W."/>
            <person name="Wang S."/>
            <person name="Wang H."/>
            <person name="Wang A."/>
            <person name="Jiang F."/>
            <person name="Liu H."/>
            <person name="Zhao H."/>
            <person name="Xu D."/>
            <person name="Zhang Y."/>
        </authorList>
    </citation>
    <scope>NUCLEOTIDE SEQUENCE [LARGE SCALE GENOMIC DNA]</scope>
    <source>
        <strain evidence="2">cv. Niubang</strain>
    </source>
</reference>
<gene>
    <name evidence="1" type="ORF">L6452_42262</name>
</gene>